<evidence type="ECO:0008006" key="3">
    <source>
        <dbReference type="Google" id="ProtNLM"/>
    </source>
</evidence>
<evidence type="ECO:0000313" key="2">
    <source>
        <dbReference type="Proteomes" id="UP000663981"/>
    </source>
</evidence>
<dbReference type="Proteomes" id="UP000663981">
    <property type="component" value="Unassembled WGS sequence"/>
</dbReference>
<organism evidence="1 2">
    <name type="scientific">Metabacillus bambusae</name>
    <dbReference type="NCBI Taxonomy" id="2795218"/>
    <lineage>
        <taxon>Bacteria</taxon>
        <taxon>Bacillati</taxon>
        <taxon>Bacillota</taxon>
        <taxon>Bacilli</taxon>
        <taxon>Bacillales</taxon>
        <taxon>Bacillaceae</taxon>
        <taxon>Metabacillus</taxon>
    </lineage>
</organism>
<proteinExistence type="predicted"/>
<reference evidence="1 2" key="1">
    <citation type="submission" date="2021-03" db="EMBL/GenBank/DDBJ databases">
        <title>Whole genome sequence of Metabacillus bambusae BG109.</title>
        <authorList>
            <person name="Jeong J.W."/>
        </authorList>
    </citation>
    <scope>NUCLEOTIDE SEQUENCE [LARGE SCALE GENOMIC DNA]</scope>
    <source>
        <strain evidence="1 2">BG109</strain>
    </source>
</reference>
<sequence length="54" mass="6646">MESIVEEYREYQTFVRGYTPKVILNTWRELKKLIKYFENRSLNFQTVTLVNLEN</sequence>
<keyword evidence="2" id="KW-1185">Reference proteome</keyword>
<name>A0ABS3MWW2_9BACI</name>
<dbReference type="EMBL" id="JAGDEL010000001">
    <property type="protein sequence ID" value="MBO1510502.1"/>
    <property type="molecule type" value="Genomic_DNA"/>
</dbReference>
<gene>
    <name evidence="1" type="ORF">I7822_02210</name>
</gene>
<comment type="caution">
    <text evidence="1">The sequence shown here is derived from an EMBL/GenBank/DDBJ whole genome shotgun (WGS) entry which is preliminary data.</text>
</comment>
<protein>
    <recommendedName>
        <fullName evidence="3">Integrase SAM-like N-terminal domain-containing protein</fullName>
    </recommendedName>
</protein>
<dbReference type="RefSeq" id="WP_207975129.1">
    <property type="nucleotide sequence ID" value="NZ_JAGDEL010000001.1"/>
</dbReference>
<evidence type="ECO:0000313" key="1">
    <source>
        <dbReference type="EMBL" id="MBO1510502.1"/>
    </source>
</evidence>
<accession>A0ABS3MWW2</accession>